<keyword evidence="4" id="KW-1185">Reference proteome</keyword>
<organism evidence="3 4">
    <name type="scientific">Phytophthora fragariae</name>
    <dbReference type="NCBI Taxonomy" id="53985"/>
    <lineage>
        <taxon>Eukaryota</taxon>
        <taxon>Sar</taxon>
        <taxon>Stramenopiles</taxon>
        <taxon>Oomycota</taxon>
        <taxon>Peronosporomycetes</taxon>
        <taxon>Peronosporales</taxon>
        <taxon>Peronosporaceae</taxon>
        <taxon>Phytophthora</taxon>
    </lineage>
</organism>
<reference evidence="3 4" key="1">
    <citation type="submission" date="2018-08" db="EMBL/GenBank/DDBJ databases">
        <title>Genomic investigation of the strawberry pathogen Phytophthora fragariae indicates pathogenicity is determined by transcriptional variation in three key races.</title>
        <authorList>
            <person name="Adams T.M."/>
            <person name="Armitage A.D."/>
            <person name="Sobczyk M.K."/>
            <person name="Bates H.J."/>
            <person name="Dunwell J.M."/>
            <person name="Nellist C.F."/>
            <person name="Harrison R.J."/>
        </authorList>
    </citation>
    <scope>NUCLEOTIDE SEQUENCE [LARGE SCALE GENOMIC DNA]</scope>
    <source>
        <strain evidence="3 4">NOV-27</strain>
        <strain evidence="2 5">SCRP245</strain>
    </source>
</reference>
<name>A0A6A3YH56_9STRA</name>
<comment type="caution">
    <text evidence="3">The sequence shown here is derived from an EMBL/GenBank/DDBJ whole genome shotgun (WGS) entry which is preliminary data.</text>
</comment>
<dbReference type="Proteomes" id="UP000460718">
    <property type="component" value="Unassembled WGS sequence"/>
</dbReference>
<dbReference type="Proteomes" id="UP000433483">
    <property type="component" value="Unassembled WGS sequence"/>
</dbReference>
<dbReference type="EMBL" id="QXGB01000340">
    <property type="protein sequence ID" value="KAE9218684.1"/>
    <property type="molecule type" value="Genomic_DNA"/>
</dbReference>
<feature type="region of interest" description="Disordered" evidence="1">
    <location>
        <begin position="72"/>
        <end position="92"/>
    </location>
</feature>
<dbReference type="OrthoDB" id="120452at2759"/>
<evidence type="ECO:0000313" key="2">
    <source>
        <dbReference type="EMBL" id="KAE9018383.1"/>
    </source>
</evidence>
<dbReference type="AlphaFoldDB" id="A0A6A3YH56"/>
<accession>A0A6A3YH56</accession>
<evidence type="ECO:0000256" key="1">
    <source>
        <dbReference type="SAM" id="MobiDB-lite"/>
    </source>
</evidence>
<evidence type="ECO:0000313" key="3">
    <source>
        <dbReference type="EMBL" id="KAE9218684.1"/>
    </source>
</evidence>
<evidence type="ECO:0000313" key="4">
    <source>
        <dbReference type="Proteomes" id="UP000433483"/>
    </source>
</evidence>
<dbReference type="EMBL" id="QXFW01000262">
    <property type="protein sequence ID" value="KAE9018383.1"/>
    <property type="molecule type" value="Genomic_DNA"/>
</dbReference>
<gene>
    <name evidence="3" type="ORF">PF005_g8171</name>
    <name evidence="2" type="ORF">PF011_g6291</name>
</gene>
<protein>
    <submittedName>
        <fullName evidence="3">Uncharacterized protein</fullName>
    </submittedName>
</protein>
<proteinExistence type="predicted"/>
<evidence type="ECO:0000313" key="5">
    <source>
        <dbReference type="Proteomes" id="UP000460718"/>
    </source>
</evidence>
<sequence>MQFGGAPEVRRHTADRIDRIWGLYNEAVVAGDSSGYVLSRYKENSGRKSYDRAALSHTQHNDGNLGLERRKLNQQHGKPSRCEAASGKAVVT</sequence>